<dbReference type="Proteomes" id="UP000587527">
    <property type="component" value="Unassembled WGS sequence"/>
</dbReference>
<dbReference type="RefSeq" id="WP_281395458.1">
    <property type="nucleotide sequence ID" value="NZ_JACHMN010000003.1"/>
</dbReference>
<feature type="region of interest" description="Disordered" evidence="1">
    <location>
        <begin position="1"/>
        <end position="42"/>
    </location>
</feature>
<feature type="compositionally biased region" description="Basic and acidic residues" evidence="1">
    <location>
        <begin position="21"/>
        <end position="30"/>
    </location>
</feature>
<proteinExistence type="predicted"/>
<evidence type="ECO:0000313" key="2">
    <source>
        <dbReference type="EMBL" id="MBB5873406.1"/>
    </source>
</evidence>
<dbReference type="AlphaFoldDB" id="A0A841C0M7"/>
<organism evidence="2 3">
    <name type="scientific">Allocatelliglobosispora scoriae</name>
    <dbReference type="NCBI Taxonomy" id="643052"/>
    <lineage>
        <taxon>Bacteria</taxon>
        <taxon>Bacillati</taxon>
        <taxon>Actinomycetota</taxon>
        <taxon>Actinomycetes</taxon>
        <taxon>Micromonosporales</taxon>
        <taxon>Micromonosporaceae</taxon>
        <taxon>Allocatelliglobosispora</taxon>
    </lineage>
</organism>
<reference evidence="2 3" key="1">
    <citation type="submission" date="2020-08" db="EMBL/GenBank/DDBJ databases">
        <title>Sequencing the genomes of 1000 actinobacteria strains.</title>
        <authorList>
            <person name="Klenk H.-P."/>
        </authorList>
    </citation>
    <scope>NUCLEOTIDE SEQUENCE [LARGE SCALE GENOMIC DNA]</scope>
    <source>
        <strain evidence="2 3">DSM 45362</strain>
    </source>
</reference>
<protein>
    <submittedName>
        <fullName evidence="2">Uncharacterized protein</fullName>
    </submittedName>
</protein>
<accession>A0A841C0M7</accession>
<keyword evidence="3" id="KW-1185">Reference proteome</keyword>
<gene>
    <name evidence="2" type="ORF">F4553_006840</name>
</gene>
<comment type="caution">
    <text evidence="2">The sequence shown here is derived from an EMBL/GenBank/DDBJ whole genome shotgun (WGS) entry which is preliminary data.</text>
</comment>
<dbReference type="EMBL" id="JACHMN010000003">
    <property type="protein sequence ID" value="MBB5873406.1"/>
    <property type="molecule type" value="Genomic_DNA"/>
</dbReference>
<evidence type="ECO:0000313" key="3">
    <source>
        <dbReference type="Proteomes" id="UP000587527"/>
    </source>
</evidence>
<sequence>MSVFPAARFLTPFDTSPFGVESREELDRRNSSRVGPTRGRLP</sequence>
<evidence type="ECO:0000256" key="1">
    <source>
        <dbReference type="SAM" id="MobiDB-lite"/>
    </source>
</evidence>
<name>A0A841C0M7_9ACTN</name>